<dbReference type="AlphaFoldDB" id="A0A1E7LNB9"/>
<proteinExistence type="predicted"/>
<feature type="compositionally biased region" description="Polar residues" evidence="1">
    <location>
        <begin position="142"/>
        <end position="153"/>
    </location>
</feature>
<organism evidence="2 3">
    <name type="scientific">Streptomyces nanshensis</name>
    <dbReference type="NCBI Taxonomy" id="518642"/>
    <lineage>
        <taxon>Bacteria</taxon>
        <taxon>Bacillati</taxon>
        <taxon>Actinomycetota</taxon>
        <taxon>Actinomycetes</taxon>
        <taxon>Kitasatosporales</taxon>
        <taxon>Streptomycetaceae</taxon>
        <taxon>Streptomyces</taxon>
    </lineage>
</organism>
<gene>
    <name evidence="2" type="ORF">AN221_25560</name>
</gene>
<sequence>MARVRGAQAGFLSRSSLLNVPDDLASCAGPGLTTVPLTPRTVHTITVRLPNPLRAAAIAALLFTGTDKSLLSMTQIGSLEADRIHPDDLASALEWTPHRLQRAATTLAAHLEQSSSPHRLIHTDTAIHLTCVPDLLTGKQRQNLHNSGHTASSLAPARPQPSPASFTTPPAASPPTCPPIRSRAWLSRPAVGKACVGCFRASDLR</sequence>
<name>A0A1E7LNB9_9ACTN</name>
<evidence type="ECO:0000313" key="3">
    <source>
        <dbReference type="Proteomes" id="UP000175971"/>
    </source>
</evidence>
<dbReference type="Proteomes" id="UP000175971">
    <property type="component" value="Unassembled WGS sequence"/>
</dbReference>
<evidence type="ECO:0000256" key="1">
    <source>
        <dbReference type="SAM" id="MobiDB-lite"/>
    </source>
</evidence>
<feature type="non-terminal residue" evidence="2">
    <location>
        <position position="205"/>
    </location>
</feature>
<comment type="caution">
    <text evidence="2">The sequence shown here is derived from an EMBL/GenBank/DDBJ whole genome shotgun (WGS) entry which is preliminary data.</text>
</comment>
<evidence type="ECO:0000313" key="2">
    <source>
        <dbReference type="EMBL" id="OEV17700.1"/>
    </source>
</evidence>
<reference evidence="2 3" key="1">
    <citation type="journal article" date="2016" name="Front. Microbiol.">
        <title>Comparative Genomics Analysis of Streptomyces Species Reveals Their Adaptation to the Marine Environment and Their Diversity at the Genomic Level.</title>
        <authorList>
            <person name="Tian X."/>
            <person name="Zhang Z."/>
            <person name="Yang T."/>
            <person name="Chen M."/>
            <person name="Li J."/>
            <person name="Chen F."/>
            <person name="Yang J."/>
            <person name="Li W."/>
            <person name="Zhang B."/>
            <person name="Zhang Z."/>
            <person name="Wu J."/>
            <person name="Zhang C."/>
            <person name="Long L."/>
            <person name="Xiao J."/>
        </authorList>
    </citation>
    <scope>NUCLEOTIDE SEQUENCE [LARGE SCALE GENOMIC DNA]</scope>
    <source>
        <strain evidence="2 3">SCSIO M10372</strain>
    </source>
</reference>
<feature type="region of interest" description="Disordered" evidence="1">
    <location>
        <begin position="142"/>
        <end position="176"/>
    </location>
</feature>
<keyword evidence="3" id="KW-1185">Reference proteome</keyword>
<accession>A0A1E7LNB9</accession>
<dbReference type="EMBL" id="LJGZ01000096">
    <property type="protein sequence ID" value="OEV17700.1"/>
    <property type="molecule type" value="Genomic_DNA"/>
</dbReference>
<protein>
    <submittedName>
        <fullName evidence="2">Uncharacterized protein</fullName>
    </submittedName>
</protein>